<reference evidence="1 2" key="1">
    <citation type="submission" date="2015-07" db="EMBL/GenBank/DDBJ databases">
        <title>Genome analysis of myxobacterium Chondromyces crocatus Cm c5 reveals a high potential for natural compound synthesis and the genetic basis for the loss of fruiting body formation.</title>
        <authorList>
            <person name="Zaburannyi N."/>
            <person name="Bunk B."/>
            <person name="Maier J."/>
            <person name="Overmann J."/>
            <person name="Mueller R."/>
        </authorList>
    </citation>
    <scope>NUCLEOTIDE SEQUENCE [LARGE SCALE GENOMIC DNA]</scope>
    <source>
        <strain evidence="1 2">Cm c5</strain>
    </source>
</reference>
<dbReference type="KEGG" id="ccro:CMC5_068410"/>
<protein>
    <submittedName>
        <fullName evidence="1">Uncharacterized protein</fullName>
    </submittedName>
</protein>
<sequence length="94" mass="10810">MFRVRRSQVEAVDGQGAIQPCLSWIRVRLVNEEGQPYQDERYQASLTNGTKGEALDQNGGSWHRYIPPGQCQFEFSKVLESVERWQPPKMEGVK</sequence>
<proteinExistence type="predicted"/>
<name>A0A0K1EP79_CHOCO</name>
<evidence type="ECO:0000313" key="2">
    <source>
        <dbReference type="Proteomes" id="UP000067626"/>
    </source>
</evidence>
<dbReference type="AlphaFoldDB" id="A0A0K1EP79"/>
<dbReference type="STRING" id="52.CMC5_068410"/>
<accession>A0A0K1EP79</accession>
<organism evidence="1 2">
    <name type="scientific">Chondromyces crocatus</name>
    <dbReference type="NCBI Taxonomy" id="52"/>
    <lineage>
        <taxon>Bacteria</taxon>
        <taxon>Pseudomonadati</taxon>
        <taxon>Myxococcota</taxon>
        <taxon>Polyangia</taxon>
        <taxon>Polyangiales</taxon>
        <taxon>Polyangiaceae</taxon>
        <taxon>Chondromyces</taxon>
    </lineage>
</organism>
<dbReference type="EMBL" id="CP012159">
    <property type="protein sequence ID" value="AKT42614.1"/>
    <property type="molecule type" value="Genomic_DNA"/>
</dbReference>
<keyword evidence="2" id="KW-1185">Reference proteome</keyword>
<gene>
    <name evidence="1" type="ORF">CMC5_068410</name>
</gene>
<dbReference type="Proteomes" id="UP000067626">
    <property type="component" value="Chromosome"/>
</dbReference>
<evidence type="ECO:0000313" key="1">
    <source>
        <dbReference type="EMBL" id="AKT42614.1"/>
    </source>
</evidence>